<sequence>MDKTAQQSPDQSATLLTLKGLEPFGVGGRRKCYVHPSDPSKCVKVLRRDDKRTRRHKKSKLIPSAIRREHDNNEEERIVLERIENRIGLKMREHLPKCYGYEATDEGPGLVLDLMRDADGKISRSLRELFTAGFEPDQFRQAFDEFAAFLLENRVLTRNLHDHNLVARHLAGGAWKLYLIDGVGDPAWLPLARWSSHLGRKKVQKRISTAWPRFEAFWKSGGVSEKMRQESTWDQGLLRHR</sequence>
<evidence type="ECO:0000313" key="2">
    <source>
        <dbReference type="Proteomes" id="UP000478417"/>
    </source>
</evidence>
<dbReference type="EMBL" id="JAAGNX010000001">
    <property type="protein sequence ID" value="NDV61736.1"/>
    <property type="molecule type" value="Genomic_DNA"/>
</dbReference>
<dbReference type="RefSeq" id="WP_163962930.1">
    <property type="nucleotide sequence ID" value="NZ_JAAGNX010000001.1"/>
</dbReference>
<proteinExistence type="predicted"/>
<reference evidence="1 2" key="1">
    <citation type="submission" date="2020-02" db="EMBL/GenBank/DDBJ databases">
        <title>Albibacoteraceae fam. nov., the first described family within the subdivision 4 Verrucomicrobia.</title>
        <authorList>
            <person name="Xi F."/>
        </authorList>
    </citation>
    <scope>NUCLEOTIDE SEQUENCE [LARGE SCALE GENOMIC DNA]</scope>
    <source>
        <strain evidence="1 2">CK1056</strain>
    </source>
</reference>
<evidence type="ECO:0000313" key="1">
    <source>
        <dbReference type="EMBL" id="NDV61736.1"/>
    </source>
</evidence>
<comment type="caution">
    <text evidence="1">The sequence shown here is derived from an EMBL/GenBank/DDBJ whole genome shotgun (WGS) entry which is preliminary data.</text>
</comment>
<accession>A0A6B2M070</accession>
<dbReference type="Proteomes" id="UP000478417">
    <property type="component" value="Unassembled WGS sequence"/>
</dbReference>
<dbReference type="Pfam" id="PF10707">
    <property type="entry name" value="YrbL-PhoP_reg"/>
    <property type="match status" value="1"/>
</dbReference>
<keyword evidence="2" id="KW-1185">Reference proteome</keyword>
<dbReference type="AlphaFoldDB" id="A0A6B2M070"/>
<evidence type="ECO:0008006" key="3">
    <source>
        <dbReference type="Google" id="ProtNLM"/>
    </source>
</evidence>
<protein>
    <recommendedName>
        <fullName evidence="3">PhoP regulatory network protein YrbL</fullName>
    </recommendedName>
</protein>
<dbReference type="InterPro" id="IPR019647">
    <property type="entry name" value="PhoP_reg_network_YrbL"/>
</dbReference>
<gene>
    <name evidence="1" type="ORF">G0Q06_04670</name>
</gene>
<name>A0A6B2M070_9BACT</name>
<organism evidence="1 2">
    <name type="scientific">Oceanipulchritudo coccoides</name>
    <dbReference type="NCBI Taxonomy" id="2706888"/>
    <lineage>
        <taxon>Bacteria</taxon>
        <taxon>Pseudomonadati</taxon>
        <taxon>Verrucomicrobiota</taxon>
        <taxon>Opitutia</taxon>
        <taxon>Puniceicoccales</taxon>
        <taxon>Oceanipulchritudinaceae</taxon>
        <taxon>Oceanipulchritudo</taxon>
    </lineage>
</organism>